<sequence length="90" mass="10337">MFPNLAKTKNLGSIRRQWGPTSSPSHSLSLQTVQTHGAPEVKKHKSEEEEELGMEFNKSYYHHHLFILNSCLWNSLSESRCVHEMLSKKG</sequence>
<evidence type="ECO:0000313" key="3">
    <source>
        <dbReference type="Proteomes" id="UP001054945"/>
    </source>
</evidence>
<dbReference type="Proteomes" id="UP001054945">
    <property type="component" value="Unassembled WGS sequence"/>
</dbReference>
<protein>
    <submittedName>
        <fullName evidence="2">Uncharacterized protein</fullName>
    </submittedName>
</protein>
<proteinExistence type="predicted"/>
<keyword evidence="3" id="KW-1185">Reference proteome</keyword>
<organism evidence="2 3">
    <name type="scientific">Caerostris extrusa</name>
    <name type="common">Bark spider</name>
    <name type="synonym">Caerostris bankana</name>
    <dbReference type="NCBI Taxonomy" id="172846"/>
    <lineage>
        <taxon>Eukaryota</taxon>
        <taxon>Metazoa</taxon>
        <taxon>Ecdysozoa</taxon>
        <taxon>Arthropoda</taxon>
        <taxon>Chelicerata</taxon>
        <taxon>Arachnida</taxon>
        <taxon>Araneae</taxon>
        <taxon>Araneomorphae</taxon>
        <taxon>Entelegynae</taxon>
        <taxon>Araneoidea</taxon>
        <taxon>Araneidae</taxon>
        <taxon>Caerostris</taxon>
    </lineage>
</organism>
<reference evidence="2 3" key="1">
    <citation type="submission" date="2021-06" db="EMBL/GenBank/DDBJ databases">
        <title>Caerostris extrusa draft genome.</title>
        <authorList>
            <person name="Kono N."/>
            <person name="Arakawa K."/>
        </authorList>
    </citation>
    <scope>NUCLEOTIDE SEQUENCE [LARGE SCALE GENOMIC DNA]</scope>
</reference>
<name>A0AAV4PED0_CAEEX</name>
<dbReference type="EMBL" id="BPLR01004250">
    <property type="protein sequence ID" value="GIX93447.1"/>
    <property type="molecule type" value="Genomic_DNA"/>
</dbReference>
<comment type="caution">
    <text evidence="2">The sequence shown here is derived from an EMBL/GenBank/DDBJ whole genome shotgun (WGS) entry which is preliminary data.</text>
</comment>
<evidence type="ECO:0000313" key="2">
    <source>
        <dbReference type="EMBL" id="GIX93447.1"/>
    </source>
</evidence>
<evidence type="ECO:0000256" key="1">
    <source>
        <dbReference type="SAM" id="MobiDB-lite"/>
    </source>
</evidence>
<feature type="compositionally biased region" description="Polar residues" evidence="1">
    <location>
        <begin position="19"/>
        <end position="35"/>
    </location>
</feature>
<dbReference type="AlphaFoldDB" id="A0AAV4PED0"/>
<accession>A0AAV4PED0</accession>
<gene>
    <name evidence="2" type="ORF">CEXT_397081</name>
</gene>
<feature type="region of interest" description="Disordered" evidence="1">
    <location>
        <begin position="1"/>
        <end position="49"/>
    </location>
</feature>